<feature type="compositionally biased region" description="Basic and acidic residues" evidence="1">
    <location>
        <begin position="142"/>
        <end position="162"/>
    </location>
</feature>
<sequence length="185" mass="21613">MFISNTMNALNMFKEQQMKLDKQNESKKSSFQLDSILNKEEDPERVQARLKSIRAKLSLGKKLTAAELEYLRQHDPVLYMKAIKIEMSRKMMREQIKNSKTKDEVQRVVSSHMSGVRGTNEDSQMEQAAIADESAKAMKSKRYIELPTAKEKRKEEEEEKHSSTYTKKKKHQVEQNHGDRFTCKI</sequence>
<keyword evidence="3" id="KW-1185">Reference proteome</keyword>
<dbReference type="OrthoDB" id="2066348at2"/>
<dbReference type="RefSeq" id="WP_073290601.1">
    <property type="nucleotide sequence ID" value="NZ_FRCP01000022.1"/>
</dbReference>
<dbReference type="STRING" id="1120996.SAMN02746066_03960"/>
<evidence type="ECO:0000313" key="3">
    <source>
        <dbReference type="Proteomes" id="UP000184038"/>
    </source>
</evidence>
<name>A0A1M7MRL8_9FIRM</name>
<reference evidence="2 3" key="1">
    <citation type="submission" date="2016-11" db="EMBL/GenBank/DDBJ databases">
        <authorList>
            <person name="Jaros S."/>
            <person name="Januszkiewicz K."/>
            <person name="Wedrychowicz H."/>
        </authorList>
    </citation>
    <scope>NUCLEOTIDE SEQUENCE [LARGE SCALE GENOMIC DNA]</scope>
    <source>
        <strain evidence="2 3">DSM 15930</strain>
    </source>
</reference>
<accession>A0A1M7MRL8</accession>
<dbReference type="Proteomes" id="UP000184038">
    <property type="component" value="Unassembled WGS sequence"/>
</dbReference>
<evidence type="ECO:0000313" key="2">
    <source>
        <dbReference type="EMBL" id="SHM93162.1"/>
    </source>
</evidence>
<gene>
    <name evidence="2" type="ORF">SAMN02746066_03960</name>
</gene>
<evidence type="ECO:0000256" key="1">
    <source>
        <dbReference type="SAM" id="MobiDB-lite"/>
    </source>
</evidence>
<dbReference type="AlphaFoldDB" id="A0A1M7MRL8"/>
<feature type="compositionally biased region" description="Basic and acidic residues" evidence="1">
    <location>
        <begin position="172"/>
        <end position="185"/>
    </location>
</feature>
<feature type="region of interest" description="Disordered" evidence="1">
    <location>
        <begin position="134"/>
        <end position="185"/>
    </location>
</feature>
<organism evidence="2 3">
    <name type="scientific">Anaerosporobacter mobilis DSM 15930</name>
    <dbReference type="NCBI Taxonomy" id="1120996"/>
    <lineage>
        <taxon>Bacteria</taxon>
        <taxon>Bacillati</taxon>
        <taxon>Bacillota</taxon>
        <taxon>Clostridia</taxon>
        <taxon>Lachnospirales</taxon>
        <taxon>Lachnospiraceae</taxon>
        <taxon>Anaerosporobacter</taxon>
    </lineage>
</organism>
<dbReference type="EMBL" id="FRCP01000022">
    <property type="protein sequence ID" value="SHM93162.1"/>
    <property type="molecule type" value="Genomic_DNA"/>
</dbReference>
<protein>
    <submittedName>
        <fullName evidence="2">Uncharacterized protein</fullName>
    </submittedName>
</protein>
<proteinExistence type="predicted"/>